<dbReference type="EMBL" id="CP013979">
    <property type="protein sequence ID" value="ANJ27691.1"/>
    <property type="molecule type" value="Genomic_DNA"/>
</dbReference>
<organism evidence="2 3">
    <name type="scientific">Agromyces aureus</name>
    <dbReference type="NCBI Taxonomy" id="453304"/>
    <lineage>
        <taxon>Bacteria</taxon>
        <taxon>Bacillati</taxon>
        <taxon>Actinomycetota</taxon>
        <taxon>Actinomycetes</taxon>
        <taxon>Micrococcales</taxon>
        <taxon>Microbacteriaceae</taxon>
        <taxon>Agromyces</taxon>
    </lineage>
</organism>
<gene>
    <name evidence="2" type="ORF">ATC03_14210</name>
</gene>
<keyword evidence="1" id="KW-0472">Membrane</keyword>
<name>A0A191WHF4_9MICO</name>
<feature type="transmembrane region" description="Helical" evidence="1">
    <location>
        <begin position="271"/>
        <end position="287"/>
    </location>
</feature>
<evidence type="ECO:0008006" key="4">
    <source>
        <dbReference type="Google" id="ProtNLM"/>
    </source>
</evidence>
<reference evidence="3" key="2">
    <citation type="submission" date="2016-01" db="EMBL/GenBank/DDBJ databases">
        <title>Complete genome sequence of Agromyces aureus AR33T and comparison with related organisms.</title>
        <authorList>
            <person name="Corretto E."/>
            <person name="Antonielli L."/>
            <person name="Sessitsch A."/>
            <person name="Brader G."/>
        </authorList>
    </citation>
    <scope>NUCLEOTIDE SEQUENCE [LARGE SCALE GENOMIC DNA]</scope>
    <source>
        <strain evidence="3">AR33</strain>
    </source>
</reference>
<evidence type="ECO:0000313" key="3">
    <source>
        <dbReference type="Proteomes" id="UP000078437"/>
    </source>
</evidence>
<keyword evidence="3" id="KW-1185">Reference proteome</keyword>
<keyword evidence="1" id="KW-0812">Transmembrane</keyword>
<reference evidence="2 3" key="1">
    <citation type="journal article" date="2016" name="Int. J. Syst. Evol. Microbiol.">
        <title>Agromyces aureus sp. nov., isolated from the rhizosphere of Salix caprea L. grown in a heavy-metal-contaminated soil.</title>
        <authorList>
            <person name="Corretto E."/>
            <person name="Antonielli L."/>
            <person name="Sessitsch A."/>
            <person name="Compant S."/>
            <person name="Gorfer M."/>
            <person name="Kuffner M."/>
            <person name="Brader G."/>
        </authorList>
    </citation>
    <scope>NUCLEOTIDE SEQUENCE [LARGE SCALE GENOMIC DNA]</scope>
    <source>
        <strain evidence="2 3">AR33</strain>
    </source>
</reference>
<feature type="transmembrane region" description="Helical" evidence="1">
    <location>
        <begin position="225"/>
        <end position="243"/>
    </location>
</feature>
<dbReference type="OrthoDB" id="5031387at2"/>
<feature type="transmembrane region" description="Helical" evidence="1">
    <location>
        <begin position="453"/>
        <end position="473"/>
    </location>
</feature>
<protein>
    <recommendedName>
        <fullName evidence="4">Glycosyltransferase RgtA/B/C/D-like domain-containing protein</fullName>
    </recommendedName>
</protein>
<evidence type="ECO:0000256" key="1">
    <source>
        <dbReference type="SAM" id="Phobius"/>
    </source>
</evidence>
<feature type="transmembrane region" description="Helical" evidence="1">
    <location>
        <begin position="97"/>
        <end position="118"/>
    </location>
</feature>
<dbReference type="AlphaFoldDB" id="A0A191WHF4"/>
<feature type="transmembrane region" description="Helical" evidence="1">
    <location>
        <begin position="299"/>
        <end position="319"/>
    </location>
</feature>
<feature type="transmembrane region" description="Helical" evidence="1">
    <location>
        <begin position="58"/>
        <end position="76"/>
    </location>
</feature>
<dbReference type="KEGG" id="agy:ATC03_14210"/>
<feature type="transmembrane region" description="Helical" evidence="1">
    <location>
        <begin position="478"/>
        <end position="497"/>
    </location>
</feature>
<keyword evidence="1" id="KW-1133">Transmembrane helix</keyword>
<feature type="transmembrane region" description="Helical" evidence="1">
    <location>
        <begin position="6"/>
        <end position="25"/>
    </location>
</feature>
<sequence length="654" mass="69291">MSSAFAGSIGLLLQFALFALAYLLLARSRGHARALLYGAVVAVYGYALTLAFGLLFGIPWAVTNAVLLLLVGLSFLSRRVRKGVANGWGEFAGAARTGWGAIVIVGLIAAFHVAIGVVKPELSVDGELYHGPVLALLVQSGNLWGWNALNEYVFYSDLTMVGGVNLASFTGEARFDDALQIPHLVVLMLAINFALKSRFPRAWMRVGLAALIVSAPVIWMQPRILYVDLAYGTALVTCIFLVVLTKRFGAVDILVAATAAAAVLATKPTGILTSVLLIAALAAVVIWRRMAQGARFWRTFGIAALTIGVPSLAALSFYIRNFVSFSNPVYPVKVSMGPIQFPGIVDLSVFTSGERGTGLFDIQRIGSFLDGMASGVLHGMTKPDYDPRAGGFGHVPAFVLAVVAAILLAQLVLFLVRRRRGSAAPARGQWLAQAAIAGLSVLILVMQPSTFDARYVIGPTVGLLVAMLMTTVITTPRIVDVLAVSLAMLLATGQIVWNERNVYPGVSALLQMRSFDSGWQPDTPGNPWGTPDYLAWLPSSDEGCVSIAVQTAGGLTPVGLTEQSLLATLPYSLYGDALCNTVVPIEFDENGGAREGGTQRSALPTADFAVLYESDAAAWSEVLPGGADCWIEVGAVEASPSYPVAAVVVRNICD</sequence>
<feature type="transmembrane region" description="Helical" evidence="1">
    <location>
        <begin position="248"/>
        <end position="265"/>
    </location>
</feature>
<feature type="transmembrane region" description="Helical" evidence="1">
    <location>
        <begin position="395"/>
        <end position="416"/>
    </location>
</feature>
<dbReference type="Proteomes" id="UP000078437">
    <property type="component" value="Chromosome"/>
</dbReference>
<proteinExistence type="predicted"/>
<dbReference type="RefSeq" id="WP_067878436.1">
    <property type="nucleotide sequence ID" value="NZ_CP013979.1"/>
</dbReference>
<feature type="transmembrane region" description="Helical" evidence="1">
    <location>
        <begin position="178"/>
        <end position="195"/>
    </location>
</feature>
<evidence type="ECO:0000313" key="2">
    <source>
        <dbReference type="EMBL" id="ANJ27691.1"/>
    </source>
</evidence>
<accession>A0A191WHF4</accession>
<feature type="transmembrane region" description="Helical" evidence="1">
    <location>
        <begin position="202"/>
        <end position="219"/>
    </location>
</feature>
<feature type="transmembrane region" description="Helical" evidence="1">
    <location>
        <begin position="34"/>
        <end position="52"/>
    </location>
</feature>
<feature type="transmembrane region" description="Helical" evidence="1">
    <location>
        <begin position="428"/>
        <end position="447"/>
    </location>
</feature>